<evidence type="ECO:0000313" key="1">
    <source>
        <dbReference type="EMBL" id="JAS40013.1"/>
    </source>
</evidence>
<feature type="non-terminal residue" evidence="1">
    <location>
        <position position="105"/>
    </location>
</feature>
<organism evidence="1">
    <name type="scientific">Cuerna arida</name>
    <dbReference type="NCBI Taxonomy" id="1464854"/>
    <lineage>
        <taxon>Eukaryota</taxon>
        <taxon>Metazoa</taxon>
        <taxon>Ecdysozoa</taxon>
        <taxon>Arthropoda</taxon>
        <taxon>Hexapoda</taxon>
        <taxon>Insecta</taxon>
        <taxon>Pterygota</taxon>
        <taxon>Neoptera</taxon>
        <taxon>Paraneoptera</taxon>
        <taxon>Hemiptera</taxon>
        <taxon>Auchenorrhyncha</taxon>
        <taxon>Membracoidea</taxon>
        <taxon>Cicadellidae</taxon>
        <taxon>Cicadellinae</taxon>
        <taxon>Proconiini</taxon>
        <taxon>Cuerna</taxon>
    </lineage>
</organism>
<accession>A0A1B6EQH0</accession>
<reference evidence="1" key="1">
    <citation type="submission" date="2015-11" db="EMBL/GenBank/DDBJ databases">
        <title>De novo transcriptome assembly of four potential Pierce s Disease insect vectors from Arizona vineyards.</title>
        <authorList>
            <person name="Tassone E.E."/>
        </authorList>
    </citation>
    <scope>NUCLEOTIDE SEQUENCE</scope>
</reference>
<gene>
    <name evidence="1" type="ORF">g.46001</name>
</gene>
<proteinExistence type="predicted"/>
<protein>
    <submittedName>
        <fullName evidence="1">Uncharacterized protein</fullName>
    </submittedName>
</protein>
<sequence length="105" mass="11964">MFSFTLGVITLRLEDVRLYVEVNEERRDDGNVRDPDDVEGLGYVAAVTVEIGEVSNHKAELGQLQLRQVPLPPEKLLHLWPEAGQEVIAVHHYVDKVVQYNRRSS</sequence>
<name>A0A1B6EQH0_9HEMI</name>
<dbReference type="EMBL" id="GECZ01029756">
    <property type="protein sequence ID" value="JAS40013.1"/>
    <property type="molecule type" value="Transcribed_RNA"/>
</dbReference>
<dbReference type="AlphaFoldDB" id="A0A1B6EQH0"/>